<evidence type="ECO:0000256" key="4">
    <source>
        <dbReference type="ARBA" id="ARBA00022516"/>
    </source>
</evidence>
<evidence type="ECO:0000256" key="1">
    <source>
        <dbReference type="ARBA" id="ARBA00004370"/>
    </source>
</evidence>
<dbReference type="GO" id="GO:0016020">
    <property type="term" value="C:membrane"/>
    <property type="evidence" value="ECO:0007669"/>
    <property type="project" value="UniProtKB-SubCell"/>
</dbReference>
<dbReference type="PANTHER" id="PTHR23063:SF54">
    <property type="entry name" value="LYSOPHOSPHOLIPID ACYLTRANSFERASE LPEAT1"/>
    <property type="match status" value="1"/>
</dbReference>
<reference evidence="16" key="1">
    <citation type="submission" date="2018-11" db="EMBL/GenBank/DDBJ databases">
        <authorList>
            <consortium name="Genoscope - CEA"/>
            <person name="William W."/>
        </authorList>
    </citation>
    <scope>NUCLEOTIDE SEQUENCE</scope>
</reference>
<evidence type="ECO:0000256" key="9">
    <source>
        <dbReference type="ARBA" id="ARBA00023136"/>
    </source>
</evidence>
<keyword evidence="9 14" id="KW-0472">Membrane</keyword>
<keyword evidence="6 14" id="KW-0812">Transmembrane</keyword>
<evidence type="ECO:0000256" key="6">
    <source>
        <dbReference type="ARBA" id="ARBA00022692"/>
    </source>
</evidence>
<evidence type="ECO:0000256" key="3">
    <source>
        <dbReference type="ARBA" id="ARBA00008655"/>
    </source>
</evidence>
<dbReference type="SMART" id="SM00563">
    <property type="entry name" value="PlsC"/>
    <property type="match status" value="1"/>
</dbReference>
<comment type="similarity">
    <text evidence="3">Belongs to the 1-acyl-sn-glycerol-3-phosphate acyltransferase family.</text>
</comment>
<organism evidence="16">
    <name type="scientific">Brassica oleracea</name>
    <name type="common">Wild cabbage</name>
    <dbReference type="NCBI Taxonomy" id="3712"/>
    <lineage>
        <taxon>Eukaryota</taxon>
        <taxon>Viridiplantae</taxon>
        <taxon>Streptophyta</taxon>
        <taxon>Embryophyta</taxon>
        <taxon>Tracheophyta</taxon>
        <taxon>Spermatophyta</taxon>
        <taxon>Magnoliopsida</taxon>
        <taxon>eudicotyledons</taxon>
        <taxon>Gunneridae</taxon>
        <taxon>Pentapetalae</taxon>
        <taxon>rosids</taxon>
        <taxon>malvids</taxon>
        <taxon>Brassicales</taxon>
        <taxon>Brassicaceae</taxon>
        <taxon>Brassiceae</taxon>
        <taxon>Brassica</taxon>
    </lineage>
</organism>
<dbReference type="InterPro" id="IPR045252">
    <property type="entry name" value="LPCAT1-like"/>
</dbReference>
<keyword evidence="5" id="KW-0808">Transferase</keyword>
<gene>
    <name evidence="16" type="ORF">BOLC6T38129H</name>
</gene>
<dbReference type="EMBL" id="LR031880">
    <property type="protein sequence ID" value="VDD62676.1"/>
    <property type="molecule type" value="Genomic_DNA"/>
</dbReference>
<keyword evidence="11" id="KW-1208">Phospholipid metabolism</keyword>
<feature type="region of interest" description="Disordered" evidence="13">
    <location>
        <begin position="69"/>
        <end position="88"/>
    </location>
</feature>
<accession>A0A3P6GRQ9</accession>
<name>A0A3P6GRQ9_BRAOL</name>
<dbReference type="AlphaFoldDB" id="A0A3P6GRQ9"/>
<keyword evidence="7 14" id="KW-1133">Transmembrane helix</keyword>
<keyword evidence="12" id="KW-0012">Acyltransferase</keyword>
<comment type="pathway">
    <text evidence="2">Lipid metabolism.</text>
</comment>
<dbReference type="SUPFAM" id="SSF69593">
    <property type="entry name" value="Glycerol-3-phosphate (1)-acyltransferase"/>
    <property type="match status" value="1"/>
</dbReference>
<proteinExistence type="inferred from homology"/>
<dbReference type="GO" id="GO:0008374">
    <property type="term" value="F:O-acyltransferase activity"/>
    <property type="evidence" value="ECO:0007669"/>
    <property type="project" value="InterPro"/>
</dbReference>
<evidence type="ECO:0000256" key="5">
    <source>
        <dbReference type="ARBA" id="ARBA00022679"/>
    </source>
</evidence>
<evidence type="ECO:0000256" key="14">
    <source>
        <dbReference type="SAM" id="Phobius"/>
    </source>
</evidence>
<dbReference type="GO" id="GO:0008654">
    <property type="term" value="P:phospholipid biosynthetic process"/>
    <property type="evidence" value="ECO:0007669"/>
    <property type="project" value="UniProtKB-KW"/>
</dbReference>
<sequence>MHVAPPNQNPLFSFHVYLLRRRVSVCAKSRNLHGGNLETTREEYESITRTQLETLSTKIRFLTAMESELKDMNPNPPSSSKEDRPLLKSESDVSAAIEELDKKFAPFARKDLYGTMGLGPFPTAEKVKLAVAMVTLVPVRFVLAMSILVLYYLVCRVFTLFSSPYRGGEEEEEEEEGGGVVQEDYAHMEGWRRVVIVRCGRFLSRVLLFVFGFYWIPESCPDRDSAADSSPKTSSSEIAENGETDKEEPERPGVIVSNHVSYLDILYHMSASFPSFVAKRSVGKLPLVGLISKCLGCVYVQREAKSPDFKGVSGTVNERVREAHRNKSAPTIMLFSEGTTTNGDYLLQFKTGAFLAGTPVLPVILKYPYERFSVAWDTISGARHIIFLLCQFVNHLEVIRLPVYYPSQEEKDDPKLYASNVRRLMATEGNLILSDLGLGDKRIYHATLNGNLRQLRVFHQKEE</sequence>
<dbReference type="GO" id="GO:0071618">
    <property type="term" value="F:lysophosphatidylethanolamine acyltransferase activity"/>
    <property type="evidence" value="ECO:0007669"/>
    <property type="project" value="TreeGrafter"/>
</dbReference>
<dbReference type="PANTHER" id="PTHR23063">
    <property type="entry name" value="PHOSPHOLIPID ACYLTRANSFERASE"/>
    <property type="match status" value="1"/>
</dbReference>
<feature type="transmembrane region" description="Helical" evidence="14">
    <location>
        <begin position="195"/>
        <end position="216"/>
    </location>
</feature>
<evidence type="ECO:0000256" key="13">
    <source>
        <dbReference type="SAM" id="MobiDB-lite"/>
    </source>
</evidence>
<evidence type="ECO:0000256" key="8">
    <source>
        <dbReference type="ARBA" id="ARBA00023098"/>
    </source>
</evidence>
<evidence type="ECO:0000256" key="10">
    <source>
        <dbReference type="ARBA" id="ARBA00023209"/>
    </source>
</evidence>
<keyword evidence="10" id="KW-0594">Phospholipid biosynthesis</keyword>
<evidence type="ECO:0000256" key="2">
    <source>
        <dbReference type="ARBA" id="ARBA00005189"/>
    </source>
</evidence>
<dbReference type="InterPro" id="IPR002123">
    <property type="entry name" value="Plipid/glycerol_acylTrfase"/>
</dbReference>
<feature type="compositionally biased region" description="Low complexity" evidence="13">
    <location>
        <begin position="227"/>
        <end position="236"/>
    </location>
</feature>
<comment type="subcellular location">
    <subcellularLocation>
        <location evidence="1">Membrane</location>
    </subcellularLocation>
</comment>
<dbReference type="Pfam" id="PF01553">
    <property type="entry name" value="Acyltransferase"/>
    <property type="match status" value="1"/>
</dbReference>
<evidence type="ECO:0000313" key="16">
    <source>
        <dbReference type="EMBL" id="VDD62676.1"/>
    </source>
</evidence>
<evidence type="ECO:0000259" key="15">
    <source>
        <dbReference type="SMART" id="SM00563"/>
    </source>
</evidence>
<dbReference type="GO" id="GO:0005783">
    <property type="term" value="C:endoplasmic reticulum"/>
    <property type="evidence" value="ECO:0007669"/>
    <property type="project" value="TreeGrafter"/>
</dbReference>
<evidence type="ECO:0000256" key="7">
    <source>
        <dbReference type="ARBA" id="ARBA00022989"/>
    </source>
</evidence>
<keyword evidence="4" id="KW-0444">Lipid biosynthesis</keyword>
<feature type="transmembrane region" description="Helical" evidence="14">
    <location>
        <begin position="129"/>
        <end position="154"/>
    </location>
</feature>
<evidence type="ECO:0000256" key="11">
    <source>
        <dbReference type="ARBA" id="ARBA00023264"/>
    </source>
</evidence>
<keyword evidence="8" id="KW-0443">Lipid metabolism</keyword>
<protein>
    <recommendedName>
        <fullName evidence="15">Phospholipid/glycerol acyltransferase domain-containing protein</fullName>
    </recommendedName>
</protein>
<feature type="region of interest" description="Disordered" evidence="13">
    <location>
        <begin position="222"/>
        <end position="251"/>
    </location>
</feature>
<evidence type="ECO:0000256" key="12">
    <source>
        <dbReference type="ARBA" id="ARBA00023315"/>
    </source>
</evidence>
<dbReference type="CDD" id="cd07991">
    <property type="entry name" value="LPLAT_LPCAT1-like"/>
    <property type="match status" value="1"/>
</dbReference>
<feature type="domain" description="Phospholipid/glycerol acyltransferase" evidence="15">
    <location>
        <begin position="253"/>
        <end position="368"/>
    </location>
</feature>